<dbReference type="EMBL" id="SISG01000001">
    <property type="protein sequence ID" value="TBN56239.1"/>
    <property type="molecule type" value="Genomic_DNA"/>
</dbReference>
<dbReference type="Proteomes" id="UP000294194">
    <property type="component" value="Unassembled WGS sequence"/>
</dbReference>
<evidence type="ECO:0000313" key="1">
    <source>
        <dbReference type="EMBL" id="TBN56239.1"/>
    </source>
</evidence>
<dbReference type="Gene3D" id="3.30.110.170">
    <property type="entry name" value="Protein of unknown function (DUF541), domain 1"/>
    <property type="match status" value="1"/>
</dbReference>
<accession>A0A4V2JEN3</accession>
<dbReference type="AlphaFoldDB" id="A0A4V2JEN3"/>
<organism evidence="1 2">
    <name type="scientific">Glaciihabitans arcticus</name>
    <dbReference type="NCBI Taxonomy" id="2668039"/>
    <lineage>
        <taxon>Bacteria</taxon>
        <taxon>Bacillati</taxon>
        <taxon>Actinomycetota</taxon>
        <taxon>Actinomycetes</taxon>
        <taxon>Micrococcales</taxon>
        <taxon>Microbacteriaceae</taxon>
        <taxon>Glaciihabitans</taxon>
    </lineage>
</organism>
<dbReference type="Pfam" id="PF04402">
    <property type="entry name" value="SIMPL"/>
    <property type="match status" value="1"/>
</dbReference>
<proteinExistence type="predicted"/>
<sequence length="230" mass="24581">MREGVAMTDTIITVRGEFSAWYPAERATVWAAISFDGPSREDVFARATEAAETLRSSITALHDAEKGPVTWWSSESVRVFSDRPWSQDGAQLPLVFHAAIGFRVKFSGFEALAGWVEQSSVLDGVSITSVDWALTDATRNAVTTEVRSRSVKDAVTKATVFAQSIGLGSVSAIALADPGMLGEQGPSSGGSPEQFRMMKSMSAADASGSLELKPEEIEVASVVDARFVAR</sequence>
<dbReference type="InterPro" id="IPR007497">
    <property type="entry name" value="SIMPL/DUF541"/>
</dbReference>
<dbReference type="Gene3D" id="3.30.70.2970">
    <property type="entry name" value="Protein of unknown function (DUF541), domain 2"/>
    <property type="match status" value="1"/>
</dbReference>
<protein>
    <submittedName>
        <fullName evidence="1">SIMPL domain-containing protein</fullName>
    </submittedName>
</protein>
<evidence type="ECO:0000313" key="2">
    <source>
        <dbReference type="Proteomes" id="UP000294194"/>
    </source>
</evidence>
<gene>
    <name evidence="1" type="ORF">EYE40_01855</name>
</gene>
<name>A0A4V2JEN3_9MICO</name>
<reference evidence="2" key="1">
    <citation type="submission" date="2019-02" db="EMBL/GenBank/DDBJ databases">
        <title>Glaciihabitans arcticus sp. nov., a psychrotolerant bacterium isolated from polar soil.</title>
        <authorList>
            <person name="Dahal R.H."/>
        </authorList>
    </citation>
    <scope>NUCLEOTIDE SEQUENCE [LARGE SCALE GENOMIC DNA]</scope>
    <source>
        <strain evidence="2">RP-3-7</strain>
    </source>
</reference>
<comment type="caution">
    <text evidence="1">The sequence shown here is derived from an EMBL/GenBank/DDBJ whole genome shotgun (WGS) entry which is preliminary data.</text>
</comment>
<keyword evidence="2" id="KW-1185">Reference proteome</keyword>